<keyword evidence="1" id="KW-0812">Transmembrane</keyword>
<evidence type="ECO:0000313" key="3">
    <source>
        <dbReference type="Proteomes" id="UP000468766"/>
    </source>
</evidence>
<dbReference type="OrthoDB" id="9801633at2"/>
<keyword evidence="1" id="KW-1133">Transmembrane helix</keyword>
<feature type="transmembrane region" description="Helical" evidence="1">
    <location>
        <begin position="42"/>
        <end position="64"/>
    </location>
</feature>
<dbReference type="InterPro" id="IPR019074">
    <property type="entry name" value="YabQ"/>
</dbReference>
<dbReference type="Pfam" id="PF09578">
    <property type="entry name" value="Spore_YabQ"/>
    <property type="match status" value="1"/>
</dbReference>
<comment type="caution">
    <text evidence="2">The sequence shown here is derived from an EMBL/GenBank/DDBJ whole genome shotgun (WGS) entry which is preliminary data.</text>
</comment>
<organism evidence="2 3">
    <name type="scientific">Heliorestis acidaminivorans</name>
    <dbReference type="NCBI Taxonomy" id="553427"/>
    <lineage>
        <taxon>Bacteria</taxon>
        <taxon>Bacillati</taxon>
        <taxon>Bacillota</taxon>
        <taxon>Clostridia</taxon>
        <taxon>Eubacteriales</taxon>
        <taxon>Heliobacteriaceae</taxon>
        <taxon>Heliorestis</taxon>
    </lineage>
</organism>
<dbReference type="Proteomes" id="UP000468766">
    <property type="component" value="Unassembled WGS sequence"/>
</dbReference>
<name>A0A6I0F368_9FIRM</name>
<gene>
    <name evidence="2" type="primary">yabQ</name>
    <name evidence="2" type="ORF">F9B85_07220</name>
</gene>
<feature type="transmembrane region" description="Helical" evidence="1">
    <location>
        <begin position="101"/>
        <end position="123"/>
    </location>
</feature>
<sequence length="188" mass="22612">MEVTPLAQQIYDFLLSAAGGLMIGAGFDLYRTLLRVGHRRWWVAITDVIIWLLGAVLFFLFLFWGNWGEIRIYIFLGLAVGLLLYFRFLSGEVRAFWEGMLELILHILRTIFYVITFPFIYLYQIMKRLARYLLRKGQIFGHWYQRRLGRPFNNWRKKMQTTLRKYALQGRQKMKKWLRRPPQEPPSN</sequence>
<feature type="transmembrane region" description="Helical" evidence="1">
    <location>
        <begin position="70"/>
        <end position="89"/>
    </location>
</feature>
<protein>
    <submittedName>
        <fullName evidence="2">Spore cortex biosynthesis protein YabQ</fullName>
    </submittedName>
</protein>
<dbReference type="AlphaFoldDB" id="A0A6I0F368"/>
<evidence type="ECO:0000256" key="1">
    <source>
        <dbReference type="SAM" id="Phobius"/>
    </source>
</evidence>
<dbReference type="NCBIfam" id="TIGR02893">
    <property type="entry name" value="spore_yabQ"/>
    <property type="match status" value="1"/>
</dbReference>
<evidence type="ECO:0000313" key="2">
    <source>
        <dbReference type="EMBL" id="KAB2953046.1"/>
    </source>
</evidence>
<proteinExistence type="predicted"/>
<reference evidence="2 3" key="1">
    <citation type="submission" date="2019-10" db="EMBL/GenBank/DDBJ databases">
        <title>Whole-genome sequence of the extremophile Heliorestis acidaminivorans DSM 24790.</title>
        <authorList>
            <person name="Kyndt J.A."/>
            <person name="Meyer T.E."/>
        </authorList>
    </citation>
    <scope>NUCLEOTIDE SEQUENCE [LARGE SCALE GENOMIC DNA]</scope>
    <source>
        <strain evidence="2 3">DSM 24790</strain>
    </source>
</reference>
<dbReference type="EMBL" id="WBXO01000004">
    <property type="protein sequence ID" value="KAB2953046.1"/>
    <property type="molecule type" value="Genomic_DNA"/>
</dbReference>
<keyword evidence="1" id="KW-0472">Membrane</keyword>
<keyword evidence="3" id="KW-1185">Reference proteome</keyword>
<feature type="transmembrane region" description="Helical" evidence="1">
    <location>
        <begin position="13"/>
        <end position="30"/>
    </location>
</feature>
<accession>A0A6I0F368</accession>